<feature type="compositionally biased region" description="Polar residues" evidence="1">
    <location>
        <begin position="62"/>
        <end position="73"/>
    </location>
</feature>
<keyword evidence="2" id="KW-0732">Signal</keyword>
<reference evidence="3" key="1">
    <citation type="submission" date="2022-08" db="EMBL/GenBank/DDBJ databases">
        <authorList>
            <consortium name="DOE Joint Genome Institute"/>
            <person name="Min B."/>
            <person name="Riley R."/>
            <person name="Sierra-Patev S."/>
            <person name="Naranjo-Ortiz M."/>
            <person name="Looney B."/>
            <person name="Konkel Z."/>
            <person name="Slot J.C."/>
            <person name="Sakamoto Y."/>
            <person name="Steenwyk J.L."/>
            <person name="Rokas A."/>
            <person name="Carro J."/>
            <person name="Camarero S."/>
            <person name="Ferreira P."/>
            <person name="Molpeceres G."/>
            <person name="Ruiz-Duenas F.J."/>
            <person name="Serrano A."/>
            <person name="Henrissat B."/>
            <person name="Drula E."/>
            <person name="Hughes K.W."/>
            <person name="Mata J.L."/>
            <person name="Ishikawa N.K."/>
            <person name="Vargas-Isla R."/>
            <person name="Ushijima S."/>
            <person name="Smith C.A."/>
            <person name="Ahrendt S."/>
            <person name="Andreopoulos W."/>
            <person name="He G."/>
            <person name="Labutti K."/>
            <person name="Lipzen A."/>
            <person name="Ng V."/>
            <person name="Sandor L."/>
            <person name="Barry K."/>
            <person name="Martinez A.T."/>
            <person name="Xiao Y."/>
            <person name="Gibbons J.G."/>
            <person name="Terashima K."/>
            <person name="Hibbett D.S."/>
            <person name="Grigoriev I.V."/>
        </authorList>
    </citation>
    <scope>NUCLEOTIDE SEQUENCE</scope>
    <source>
        <strain evidence="3">TFB10827</strain>
    </source>
</reference>
<feature type="signal peptide" evidence="2">
    <location>
        <begin position="1"/>
        <end position="24"/>
    </location>
</feature>
<comment type="caution">
    <text evidence="3">The sequence shown here is derived from an EMBL/GenBank/DDBJ whole genome shotgun (WGS) entry which is preliminary data.</text>
</comment>
<evidence type="ECO:0000256" key="1">
    <source>
        <dbReference type="SAM" id="MobiDB-lite"/>
    </source>
</evidence>
<dbReference type="Proteomes" id="UP001163828">
    <property type="component" value="Unassembled WGS sequence"/>
</dbReference>
<sequence length="122" mass="12760">MFQFLLLRISYVVSMNAPAAVAHAVNFATQNQNYGLLDLFKGVSKAKGINAANKGAKPGAEQNRNSNRKSAPSNGKKMQVVAMPMGVATREDNGDLSARLILVGAAGSTYSGIETTPGSVAF</sequence>
<organism evidence="3 4">
    <name type="scientific">Lentinula boryana</name>
    <dbReference type="NCBI Taxonomy" id="40481"/>
    <lineage>
        <taxon>Eukaryota</taxon>
        <taxon>Fungi</taxon>
        <taxon>Dikarya</taxon>
        <taxon>Basidiomycota</taxon>
        <taxon>Agaricomycotina</taxon>
        <taxon>Agaricomycetes</taxon>
        <taxon>Agaricomycetidae</taxon>
        <taxon>Agaricales</taxon>
        <taxon>Marasmiineae</taxon>
        <taxon>Omphalotaceae</taxon>
        <taxon>Lentinula</taxon>
    </lineage>
</organism>
<evidence type="ECO:0000313" key="3">
    <source>
        <dbReference type="EMBL" id="KAJ3992628.1"/>
    </source>
</evidence>
<evidence type="ECO:0000313" key="4">
    <source>
        <dbReference type="Proteomes" id="UP001163828"/>
    </source>
</evidence>
<dbReference type="EMBL" id="MU790837">
    <property type="protein sequence ID" value="KAJ3992628.1"/>
    <property type="molecule type" value="Genomic_DNA"/>
</dbReference>
<keyword evidence="4" id="KW-1185">Reference proteome</keyword>
<feature type="compositionally biased region" description="Low complexity" evidence="1">
    <location>
        <begin position="51"/>
        <end position="60"/>
    </location>
</feature>
<feature type="region of interest" description="Disordered" evidence="1">
    <location>
        <begin position="51"/>
        <end position="77"/>
    </location>
</feature>
<feature type="chain" id="PRO_5047363054" evidence="2">
    <location>
        <begin position="25"/>
        <end position="122"/>
    </location>
</feature>
<name>A0ABQ8Q2G8_9AGAR</name>
<accession>A0ABQ8Q2G8</accession>
<evidence type="ECO:0000256" key="2">
    <source>
        <dbReference type="SAM" id="SignalP"/>
    </source>
</evidence>
<gene>
    <name evidence="3" type="ORF">F5050DRAFT_892164</name>
</gene>
<protein>
    <submittedName>
        <fullName evidence="3">Uncharacterized protein</fullName>
    </submittedName>
</protein>
<proteinExistence type="predicted"/>